<keyword evidence="5" id="KW-1185">Reference proteome</keyword>
<evidence type="ECO:0000313" key="5">
    <source>
        <dbReference type="Proteomes" id="UP000442244"/>
    </source>
</evidence>
<feature type="binding site" evidence="3">
    <location>
        <position position="139"/>
    </location>
    <ligand>
        <name>a divalent metal cation</name>
        <dbReference type="ChEBI" id="CHEBI:60240"/>
        <label>2</label>
    </ligand>
</feature>
<dbReference type="EMBL" id="SDGY01000010">
    <property type="protein sequence ID" value="TYC46012.1"/>
    <property type="molecule type" value="Genomic_DNA"/>
</dbReference>
<dbReference type="CDD" id="cd01310">
    <property type="entry name" value="TatD_DNAse"/>
    <property type="match status" value="1"/>
</dbReference>
<dbReference type="AlphaFoldDB" id="A0A652NE03"/>
<dbReference type="GO" id="GO:0016788">
    <property type="term" value="F:hydrolase activity, acting on ester bonds"/>
    <property type="evidence" value="ECO:0007669"/>
    <property type="project" value="InterPro"/>
</dbReference>
<feature type="binding site" evidence="3">
    <location>
        <position position="212"/>
    </location>
    <ligand>
        <name>a divalent metal cation</name>
        <dbReference type="ChEBI" id="CHEBI:60240"/>
        <label>1</label>
    </ligand>
</feature>
<evidence type="ECO:0000256" key="2">
    <source>
        <dbReference type="ARBA" id="ARBA00022801"/>
    </source>
</evidence>
<feature type="binding site" evidence="3">
    <location>
        <position position="103"/>
    </location>
    <ligand>
        <name>a divalent metal cation</name>
        <dbReference type="ChEBI" id="CHEBI:60240"/>
        <label>1</label>
    </ligand>
</feature>
<feature type="binding site" evidence="3">
    <location>
        <position position="19"/>
    </location>
    <ligand>
        <name>a divalent metal cation</name>
        <dbReference type="ChEBI" id="CHEBI:60240"/>
        <label>1</label>
    </ligand>
</feature>
<feature type="binding site" evidence="3">
    <location>
        <position position="162"/>
    </location>
    <ligand>
        <name>a divalent metal cation</name>
        <dbReference type="ChEBI" id="CHEBI:60240"/>
        <label>2</label>
    </ligand>
</feature>
<dbReference type="PANTHER" id="PTHR46124:SF2">
    <property type="entry name" value="D-AMINOACYL-TRNA DEACYLASE"/>
    <property type="match status" value="1"/>
</dbReference>
<evidence type="ECO:0000313" key="4">
    <source>
        <dbReference type="EMBL" id="TYC46012.1"/>
    </source>
</evidence>
<dbReference type="InterPro" id="IPR015991">
    <property type="entry name" value="TatD/YcfH-like"/>
</dbReference>
<dbReference type="PIRSF" id="PIRSF005902">
    <property type="entry name" value="DNase_TatD"/>
    <property type="match status" value="1"/>
</dbReference>
<feature type="binding site" evidence="3">
    <location>
        <position position="17"/>
    </location>
    <ligand>
        <name>a divalent metal cation</name>
        <dbReference type="ChEBI" id="CHEBI:60240"/>
        <label>1</label>
    </ligand>
</feature>
<evidence type="ECO:0000256" key="3">
    <source>
        <dbReference type="PIRSR" id="PIRSR005902-1"/>
    </source>
</evidence>
<dbReference type="Proteomes" id="UP000442244">
    <property type="component" value="Unassembled WGS sequence"/>
</dbReference>
<sequence length="265" mass="29957">MAIYDPTKKPTDSYDTHTHLNDDQLFHDVPAYIGRANEFRVMEMNVVGYDAQSNLRALEIAGNYKNIYAILGFQPEDTKDFDEQALATLEEQLQQPKVVGIGETGLDYYWDTTTHDVQLYAFKKHISLAKKYDLPVIIHNRDAFDDVYQVLKDAGINKGVMHSFSGTPDQAKAFVDLGMHISFSGVVSFKKAEEVREAAKIVPLNRILVETDAPYLAPTPYRGKTNEPALVKFVIDSLAETLEMSSKELSDLTRINAHRLFLNHE</sequence>
<comment type="caution">
    <text evidence="4">The sequence shown here is derived from an EMBL/GenBank/DDBJ whole genome shotgun (WGS) entry which is preliminary data.</text>
</comment>
<dbReference type="PANTHER" id="PTHR46124">
    <property type="entry name" value="D-AMINOACYL-TRNA DEACYLASE"/>
    <property type="match status" value="1"/>
</dbReference>
<dbReference type="InterPro" id="IPR018228">
    <property type="entry name" value="DNase_TatD-rel_CS"/>
</dbReference>
<name>A0A652NE03_9LACO</name>
<organism evidence="4 5">
    <name type="scientific">Leuconostoc litchii</name>
    <dbReference type="NCBI Taxonomy" id="1981069"/>
    <lineage>
        <taxon>Bacteria</taxon>
        <taxon>Bacillati</taxon>
        <taxon>Bacillota</taxon>
        <taxon>Bacilli</taxon>
        <taxon>Lactobacillales</taxon>
        <taxon>Lactobacillaceae</taxon>
        <taxon>Leuconostoc</taxon>
    </lineage>
</organism>
<evidence type="ECO:0000256" key="1">
    <source>
        <dbReference type="ARBA" id="ARBA00022723"/>
    </source>
</evidence>
<dbReference type="SUPFAM" id="SSF51556">
    <property type="entry name" value="Metallo-dependent hydrolases"/>
    <property type="match status" value="1"/>
</dbReference>
<dbReference type="RefSeq" id="WP_148606673.1">
    <property type="nucleotide sequence ID" value="NZ_BSUV01000001.1"/>
</dbReference>
<protein>
    <submittedName>
        <fullName evidence="4">TatD family deoxyribonuclease</fullName>
    </submittedName>
</protein>
<proteinExistence type="predicted"/>
<dbReference type="Gene3D" id="3.20.20.140">
    <property type="entry name" value="Metal-dependent hydrolases"/>
    <property type="match status" value="1"/>
</dbReference>
<dbReference type="Pfam" id="PF01026">
    <property type="entry name" value="TatD_DNase"/>
    <property type="match status" value="1"/>
</dbReference>
<dbReference type="NCBIfam" id="TIGR00010">
    <property type="entry name" value="YchF/TatD family DNA exonuclease"/>
    <property type="match status" value="1"/>
</dbReference>
<dbReference type="GO" id="GO:0004536">
    <property type="term" value="F:DNA nuclease activity"/>
    <property type="evidence" value="ECO:0007669"/>
    <property type="project" value="InterPro"/>
</dbReference>
<dbReference type="GO" id="GO:0046872">
    <property type="term" value="F:metal ion binding"/>
    <property type="evidence" value="ECO:0007669"/>
    <property type="project" value="UniProtKB-KW"/>
</dbReference>
<accession>A0A652NE03</accession>
<dbReference type="InterPro" id="IPR001130">
    <property type="entry name" value="TatD-like"/>
</dbReference>
<dbReference type="PROSITE" id="PS01091">
    <property type="entry name" value="TATD_3"/>
    <property type="match status" value="1"/>
</dbReference>
<gene>
    <name evidence="4" type="ORF">ESZ47_09120</name>
</gene>
<keyword evidence="2" id="KW-0378">Hydrolase</keyword>
<dbReference type="OrthoDB" id="9810005at2"/>
<keyword evidence="1 3" id="KW-0479">Metal-binding</keyword>
<reference evidence="4 5" key="1">
    <citation type="submission" date="2019-01" db="EMBL/GenBank/DDBJ databases">
        <title>Leuconostoc litchii sp. nov., a novel lactic acid bacterium isolated from lychee.</title>
        <authorList>
            <person name="Wang L.-T."/>
        </authorList>
    </citation>
    <scope>NUCLEOTIDE SEQUENCE [LARGE SCALE GENOMIC DNA]</scope>
    <source>
        <strain evidence="4 5">MB7</strain>
    </source>
</reference>
<dbReference type="PROSITE" id="PS01090">
    <property type="entry name" value="TATD_2"/>
    <property type="match status" value="1"/>
</dbReference>
<dbReference type="GO" id="GO:0005829">
    <property type="term" value="C:cytosol"/>
    <property type="evidence" value="ECO:0007669"/>
    <property type="project" value="TreeGrafter"/>
</dbReference>
<dbReference type="InterPro" id="IPR032466">
    <property type="entry name" value="Metal_Hydrolase"/>
</dbReference>
<dbReference type="FunFam" id="3.20.20.140:FF:000005">
    <property type="entry name" value="TatD family hydrolase"/>
    <property type="match status" value="1"/>
</dbReference>